<dbReference type="InterPro" id="IPR025861">
    <property type="entry name" value="CobT_VWA_dom"/>
</dbReference>
<dbReference type="AlphaFoldDB" id="A0A2T6B9A8"/>
<gene>
    <name evidence="2" type="ORF">C8N34_102479</name>
</gene>
<feature type="domain" description="Cobalamin biosynthesis protein CobT VWA" evidence="1">
    <location>
        <begin position="169"/>
        <end position="333"/>
    </location>
</feature>
<keyword evidence="3" id="KW-1185">Reference proteome</keyword>
<dbReference type="RefSeq" id="WP_108128064.1">
    <property type="nucleotide sequence ID" value="NZ_QBKP01000002.1"/>
</dbReference>
<dbReference type="EMBL" id="QBKP01000002">
    <property type="protein sequence ID" value="PTX52660.1"/>
    <property type="molecule type" value="Genomic_DNA"/>
</dbReference>
<dbReference type="Pfam" id="PF11775">
    <property type="entry name" value="CobT_C"/>
    <property type="match status" value="1"/>
</dbReference>
<protein>
    <submittedName>
        <fullName evidence="2">Cobaltochelatase CobT subunit</fullName>
    </submittedName>
</protein>
<dbReference type="InterPro" id="IPR036465">
    <property type="entry name" value="vWFA_dom_sf"/>
</dbReference>
<dbReference type="Proteomes" id="UP000244224">
    <property type="component" value="Unassembled WGS sequence"/>
</dbReference>
<evidence type="ECO:0000313" key="3">
    <source>
        <dbReference type="Proteomes" id="UP000244224"/>
    </source>
</evidence>
<sequence length="379" mass="41216">MPKSRTNTLLIGDTLYELTEAYRNGARACRAETPFWANPHRDGSQRHADWAAGHDNEAAGHHRVTVTLDAIEAAPAGLELVAPEEEGLTAEPAPPAYQVFTRAHDEVVWAVDLLASDPARHMAMRGARDSLSLDSDAYWDEASRVEARASLDVLRAALPDSPMSRPLILLLDNSGSMRGQSVAALIGLIGEMGDALDQAGIPFEVLGFTTRSWKGGRAREDWILGGRPQGPGRLCELRHVIYKDAAEPWNPALLDLMLMEGFLKENVDGEALLWAAERGRQLGGATILHVTDGKPMDDSTLAANPADYLDRHLEAVSRQIGADPDLTLIRADISDPKPLDRKARPENRLTHLAKVLVEASLQAIAGPRQERDSSQPDGP</sequence>
<evidence type="ECO:0000313" key="2">
    <source>
        <dbReference type="EMBL" id="PTX52660.1"/>
    </source>
</evidence>
<accession>A0A2T6B9A8</accession>
<dbReference type="OrthoDB" id="7557871at2"/>
<evidence type="ECO:0000259" key="1">
    <source>
        <dbReference type="Pfam" id="PF11775"/>
    </source>
</evidence>
<dbReference type="SUPFAM" id="SSF53300">
    <property type="entry name" value="vWA-like"/>
    <property type="match status" value="1"/>
</dbReference>
<proteinExistence type="predicted"/>
<name>A0A2T6B9A8_9RHOB</name>
<organism evidence="2 3">
    <name type="scientific">Gemmobacter caeni</name>
    <dbReference type="NCBI Taxonomy" id="589035"/>
    <lineage>
        <taxon>Bacteria</taxon>
        <taxon>Pseudomonadati</taxon>
        <taxon>Pseudomonadota</taxon>
        <taxon>Alphaproteobacteria</taxon>
        <taxon>Rhodobacterales</taxon>
        <taxon>Paracoccaceae</taxon>
        <taxon>Gemmobacter</taxon>
    </lineage>
</organism>
<reference evidence="2 3" key="1">
    <citation type="submission" date="2018-04" db="EMBL/GenBank/DDBJ databases">
        <title>Genomic Encyclopedia of Archaeal and Bacterial Type Strains, Phase II (KMG-II): from individual species to whole genera.</title>
        <authorList>
            <person name="Goeker M."/>
        </authorList>
    </citation>
    <scope>NUCLEOTIDE SEQUENCE [LARGE SCALE GENOMIC DNA]</scope>
    <source>
        <strain evidence="2 3">DSM 21823</strain>
    </source>
</reference>
<comment type="caution">
    <text evidence="2">The sequence shown here is derived from an EMBL/GenBank/DDBJ whole genome shotgun (WGS) entry which is preliminary data.</text>
</comment>